<evidence type="ECO:0000313" key="1">
    <source>
        <dbReference type="EMBL" id="KAJ0024274.1"/>
    </source>
</evidence>
<dbReference type="Proteomes" id="UP001163603">
    <property type="component" value="Chromosome 10"/>
</dbReference>
<name>A0ACC0XSI2_9ROSI</name>
<gene>
    <name evidence="1" type="ORF">Pint_07574</name>
</gene>
<organism evidence="1 2">
    <name type="scientific">Pistacia integerrima</name>
    <dbReference type="NCBI Taxonomy" id="434235"/>
    <lineage>
        <taxon>Eukaryota</taxon>
        <taxon>Viridiplantae</taxon>
        <taxon>Streptophyta</taxon>
        <taxon>Embryophyta</taxon>
        <taxon>Tracheophyta</taxon>
        <taxon>Spermatophyta</taxon>
        <taxon>Magnoliopsida</taxon>
        <taxon>eudicotyledons</taxon>
        <taxon>Gunneridae</taxon>
        <taxon>Pentapetalae</taxon>
        <taxon>rosids</taxon>
        <taxon>malvids</taxon>
        <taxon>Sapindales</taxon>
        <taxon>Anacardiaceae</taxon>
        <taxon>Pistacia</taxon>
    </lineage>
</organism>
<evidence type="ECO:0000313" key="2">
    <source>
        <dbReference type="Proteomes" id="UP001163603"/>
    </source>
</evidence>
<accession>A0ACC0XSI2</accession>
<comment type="caution">
    <text evidence="1">The sequence shown here is derived from an EMBL/GenBank/DDBJ whole genome shotgun (WGS) entry which is preliminary data.</text>
</comment>
<dbReference type="EMBL" id="CM047745">
    <property type="protein sequence ID" value="KAJ0024274.1"/>
    <property type="molecule type" value="Genomic_DNA"/>
</dbReference>
<reference evidence="2" key="1">
    <citation type="journal article" date="2023" name="G3 (Bethesda)">
        <title>Genome assembly and association tests identify interacting loci associated with vigor, precocity, and sex in interspecific pistachio rootstocks.</title>
        <authorList>
            <person name="Palmer W."/>
            <person name="Jacygrad E."/>
            <person name="Sagayaradj S."/>
            <person name="Cavanaugh K."/>
            <person name="Han R."/>
            <person name="Bertier L."/>
            <person name="Beede B."/>
            <person name="Kafkas S."/>
            <person name="Golino D."/>
            <person name="Preece J."/>
            <person name="Michelmore R."/>
        </authorList>
    </citation>
    <scope>NUCLEOTIDE SEQUENCE [LARGE SCALE GENOMIC DNA]</scope>
</reference>
<protein>
    <submittedName>
        <fullName evidence="1">Uncharacterized protein</fullName>
    </submittedName>
</protein>
<proteinExistence type="predicted"/>
<keyword evidence="2" id="KW-1185">Reference proteome</keyword>
<sequence>MQEKTMEKASVVVKYGGTWKTSADGDYVYVYEGGDTTAMRVVKGIAYERFVEKLYRIINKDASEYDLEMEVLIHCRNMPATRMKICNDTGLEFFLDEAGGSANGFFPLCVTFVPYSHRCVC</sequence>